<name>A0A3M7M5K1_9PLEO</name>
<dbReference type="GO" id="GO:0016787">
    <property type="term" value="F:hydrolase activity"/>
    <property type="evidence" value="ECO:0007669"/>
    <property type="project" value="UniProtKB-KW"/>
</dbReference>
<gene>
    <name evidence="4" type="ORF">GMOD_00010193</name>
</gene>
<dbReference type="InterPro" id="IPR036663">
    <property type="entry name" value="Fumarylacetoacetase_C_sf"/>
</dbReference>
<dbReference type="PANTHER" id="PTHR11820:SF100">
    <property type="entry name" value="FUMARYLACETOACETATE HYDROLASE FAMILY PROTEIN (AFU_ORTHOLOGUE AFUA_4G01490)"/>
    <property type="match status" value="1"/>
</dbReference>
<dbReference type="Proteomes" id="UP000265663">
    <property type="component" value="Unassembled WGS sequence"/>
</dbReference>
<dbReference type="FunFam" id="3.90.850.10:FF:000002">
    <property type="entry name" value="2-hydroxyhepta-2,4-diene-1,7-dioate isomerase"/>
    <property type="match status" value="1"/>
</dbReference>
<protein>
    <submittedName>
        <fullName evidence="4">Fumarylacetoacetate hydrolase family</fullName>
    </submittedName>
</protein>
<evidence type="ECO:0000313" key="4">
    <source>
        <dbReference type="EMBL" id="RMZ69777.1"/>
    </source>
</evidence>
<evidence type="ECO:0000256" key="2">
    <source>
        <dbReference type="ARBA" id="ARBA00022723"/>
    </source>
</evidence>
<dbReference type="PANTHER" id="PTHR11820">
    <property type="entry name" value="ACYLPYRUVASE"/>
    <property type="match status" value="1"/>
</dbReference>
<dbReference type="Gene3D" id="3.90.850.10">
    <property type="entry name" value="Fumarylacetoacetase-like, C-terminal domain"/>
    <property type="match status" value="1"/>
</dbReference>
<sequence length="310" mass="34197">MPSIEPSTVYKNTMPPNWDRLIRFIATDGRELRGQPILPSPDFDVGTTTEETKLQANVISVQNNDIFDPATQVTDEIVTVKQLLGPVTQEEVPIIRCIGLNFIKHIQEGGRTLPPYPSTFIKANTCLTSHASAIHIPKIAQDNQADYEGELCFLISRDAKDVSEADAFSYIGAYTAGNDVSSRKLQRDPLLAGTVPQWNFSKGFDTYAPLGPQLVSTRVVDDPERLVLRTRVNGEVRQESGISDLCFKVPALVAYCSQGTTLKKGTVFMTGTCAGVGYAMATPQFLKPEDVVEVRVWPEVGTLRNWVVYD</sequence>
<dbReference type="AlphaFoldDB" id="A0A3M7M5K1"/>
<dbReference type="Pfam" id="PF01557">
    <property type="entry name" value="FAA_hydrolase"/>
    <property type="match status" value="1"/>
</dbReference>
<accession>A0A3M7M5K1</accession>
<dbReference type="GO" id="GO:0006107">
    <property type="term" value="P:oxaloacetate metabolic process"/>
    <property type="evidence" value="ECO:0007669"/>
    <property type="project" value="UniProtKB-ARBA"/>
</dbReference>
<dbReference type="GO" id="GO:0046872">
    <property type="term" value="F:metal ion binding"/>
    <property type="evidence" value="ECO:0007669"/>
    <property type="project" value="UniProtKB-KW"/>
</dbReference>
<dbReference type="SUPFAM" id="SSF56529">
    <property type="entry name" value="FAH"/>
    <property type="match status" value="1"/>
</dbReference>
<keyword evidence="5" id="KW-1185">Reference proteome</keyword>
<evidence type="ECO:0000256" key="1">
    <source>
        <dbReference type="ARBA" id="ARBA00010211"/>
    </source>
</evidence>
<feature type="domain" description="Fumarylacetoacetase-like C-terminal" evidence="3">
    <location>
        <begin position="95"/>
        <end position="308"/>
    </location>
</feature>
<evidence type="ECO:0000259" key="3">
    <source>
        <dbReference type="Pfam" id="PF01557"/>
    </source>
</evidence>
<proteinExistence type="inferred from homology"/>
<dbReference type="InterPro" id="IPR011234">
    <property type="entry name" value="Fumarylacetoacetase-like_C"/>
</dbReference>
<comment type="similarity">
    <text evidence="1">Belongs to the FAH family.</text>
</comment>
<dbReference type="GO" id="GO:0050163">
    <property type="term" value="F:oxaloacetate tautomerase activity"/>
    <property type="evidence" value="ECO:0007669"/>
    <property type="project" value="UniProtKB-ARBA"/>
</dbReference>
<keyword evidence="4" id="KW-0378">Hydrolase</keyword>
<keyword evidence="2" id="KW-0479">Metal-binding</keyword>
<dbReference type="OrthoDB" id="411064at2759"/>
<reference evidence="4 5" key="1">
    <citation type="journal article" date="2014" name="PLoS ONE">
        <title>De novo Genome Assembly of the Fungal Plant Pathogen Pyrenophora semeniperda.</title>
        <authorList>
            <person name="Soliai M.M."/>
            <person name="Meyer S.E."/>
            <person name="Udall J.A."/>
            <person name="Elzinga D.E."/>
            <person name="Hermansen R.A."/>
            <person name="Bodily P.M."/>
            <person name="Hart A.A."/>
            <person name="Coleman C.E."/>
        </authorList>
    </citation>
    <scope>NUCLEOTIDE SEQUENCE [LARGE SCALE GENOMIC DNA]</scope>
    <source>
        <strain evidence="4 5">CCB06</strain>
        <tissue evidence="4">Mycelium</tissue>
    </source>
</reference>
<evidence type="ECO:0000313" key="5">
    <source>
        <dbReference type="Proteomes" id="UP000265663"/>
    </source>
</evidence>
<organism evidence="4 5">
    <name type="scientific">Pyrenophora seminiperda CCB06</name>
    <dbReference type="NCBI Taxonomy" id="1302712"/>
    <lineage>
        <taxon>Eukaryota</taxon>
        <taxon>Fungi</taxon>
        <taxon>Dikarya</taxon>
        <taxon>Ascomycota</taxon>
        <taxon>Pezizomycotina</taxon>
        <taxon>Dothideomycetes</taxon>
        <taxon>Pleosporomycetidae</taxon>
        <taxon>Pleosporales</taxon>
        <taxon>Pleosporineae</taxon>
        <taxon>Pleosporaceae</taxon>
        <taxon>Pyrenophora</taxon>
    </lineage>
</organism>
<dbReference type="EMBL" id="KE747822">
    <property type="protein sequence ID" value="RMZ69777.1"/>
    <property type="molecule type" value="Genomic_DNA"/>
</dbReference>